<accession>A0A644YVK9</accession>
<dbReference type="EMBL" id="VSSQ01005685">
    <property type="protein sequence ID" value="MPM30064.1"/>
    <property type="molecule type" value="Genomic_DNA"/>
</dbReference>
<evidence type="ECO:0000313" key="9">
    <source>
        <dbReference type="EMBL" id="MPM30064.1"/>
    </source>
</evidence>
<keyword evidence="5 8" id="KW-0812">Transmembrane</keyword>
<feature type="transmembrane region" description="Helical" evidence="8">
    <location>
        <begin position="137"/>
        <end position="157"/>
    </location>
</feature>
<evidence type="ECO:0000256" key="3">
    <source>
        <dbReference type="ARBA" id="ARBA00022475"/>
    </source>
</evidence>
<keyword evidence="3" id="KW-1003">Cell membrane</keyword>
<evidence type="ECO:0000256" key="4">
    <source>
        <dbReference type="ARBA" id="ARBA00022519"/>
    </source>
</evidence>
<dbReference type="CDD" id="cd06579">
    <property type="entry name" value="TM_PBP1_transp_AraH_like"/>
    <property type="match status" value="1"/>
</dbReference>
<feature type="transmembrane region" description="Helical" evidence="8">
    <location>
        <begin position="178"/>
        <end position="200"/>
    </location>
</feature>
<dbReference type="PANTHER" id="PTHR32196">
    <property type="entry name" value="ABC TRANSPORTER PERMEASE PROTEIN YPHD-RELATED-RELATED"/>
    <property type="match status" value="1"/>
</dbReference>
<dbReference type="GO" id="GO:0022857">
    <property type="term" value="F:transmembrane transporter activity"/>
    <property type="evidence" value="ECO:0007669"/>
    <property type="project" value="InterPro"/>
</dbReference>
<comment type="caution">
    <text evidence="9">The sequence shown here is derived from an EMBL/GenBank/DDBJ whole genome shotgun (WGS) entry which is preliminary data.</text>
</comment>
<protein>
    <submittedName>
        <fullName evidence="9">Autoinducer 2 import system permease protein LsrD</fullName>
    </submittedName>
</protein>
<keyword evidence="4" id="KW-0997">Cell inner membrane</keyword>
<dbReference type="PANTHER" id="PTHR32196:SF21">
    <property type="entry name" value="ABC TRANSPORTER PERMEASE PROTEIN YPHD-RELATED"/>
    <property type="match status" value="1"/>
</dbReference>
<keyword evidence="2" id="KW-0813">Transport</keyword>
<sequence length="345" mass="38233">MVSNTKNPIQQFQQMYRNDRHLWRLIFMIAIWMLFMAITRFSRFYTMINFQTMAAQFPEFGLMSLGVMLCMITGGIDLSVVGVANLTSILMAFILINLTTASGALPAYAMPLVFILAIILGAAFGLFNGLLVSKFHIPPILATMGSGELFTGICLAITNGNAVSKFSRTYANTINNRLFDLIPIQLIFFIIMAVFIWFLLSKTVFGTKLYLLGTSEKAARFSGLNNTRLLLQTYMLSAICAALGGMIMLANYNSARADYGTVYTLQCVLIVVLGGVNPVGGKGRISGVVLAIILLRLLETGLNRFPKISSYYISLIWGGVLILVMVLNYFTEHNHTFSRLARRSK</sequence>
<evidence type="ECO:0000256" key="5">
    <source>
        <dbReference type="ARBA" id="ARBA00022692"/>
    </source>
</evidence>
<keyword evidence="6 8" id="KW-1133">Transmembrane helix</keyword>
<dbReference type="GO" id="GO:0005886">
    <property type="term" value="C:plasma membrane"/>
    <property type="evidence" value="ECO:0007669"/>
    <property type="project" value="UniProtKB-SubCell"/>
</dbReference>
<reference evidence="9" key="1">
    <citation type="submission" date="2019-08" db="EMBL/GenBank/DDBJ databases">
        <authorList>
            <person name="Kucharzyk K."/>
            <person name="Murdoch R.W."/>
            <person name="Higgins S."/>
            <person name="Loffler F."/>
        </authorList>
    </citation>
    <scope>NUCLEOTIDE SEQUENCE</scope>
</reference>
<evidence type="ECO:0000256" key="1">
    <source>
        <dbReference type="ARBA" id="ARBA00004651"/>
    </source>
</evidence>
<comment type="subcellular location">
    <subcellularLocation>
        <location evidence="1">Cell membrane</location>
        <topology evidence="1">Multi-pass membrane protein</topology>
    </subcellularLocation>
</comment>
<dbReference type="InterPro" id="IPR001851">
    <property type="entry name" value="ABC_transp_permease"/>
</dbReference>
<feature type="transmembrane region" description="Helical" evidence="8">
    <location>
        <begin position="107"/>
        <end position="131"/>
    </location>
</feature>
<dbReference type="Pfam" id="PF02653">
    <property type="entry name" value="BPD_transp_2"/>
    <property type="match status" value="1"/>
</dbReference>
<feature type="transmembrane region" description="Helical" evidence="8">
    <location>
        <begin position="21"/>
        <end position="42"/>
    </location>
</feature>
<evidence type="ECO:0000256" key="6">
    <source>
        <dbReference type="ARBA" id="ARBA00022989"/>
    </source>
</evidence>
<feature type="transmembrane region" description="Helical" evidence="8">
    <location>
        <begin position="62"/>
        <end position="95"/>
    </location>
</feature>
<evidence type="ECO:0000256" key="2">
    <source>
        <dbReference type="ARBA" id="ARBA00022448"/>
    </source>
</evidence>
<name>A0A644YVK9_9ZZZZ</name>
<organism evidence="9">
    <name type="scientific">bioreactor metagenome</name>
    <dbReference type="NCBI Taxonomy" id="1076179"/>
    <lineage>
        <taxon>unclassified sequences</taxon>
        <taxon>metagenomes</taxon>
        <taxon>ecological metagenomes</taxon>
    </lineage>
</organism>
<dbReference type="AlphaFoldDB" id="A0A644YVK9"/>
<feature type="transmembrane region" description="Helical" evidence="8">
    <location>
        <begin position="310"/>
        <end position="330"/>
    </location>
</feature>
<gene>
    <name evidence="9" type="primary">lsrD_4</name>
    <name evidence="9" type="ORF">SDC9_76606</name>
</gene>
<feature type="transmembrane region" description="Helical" evidence="8">
    <location>
        <begin position="229"/>
        <end position="250"/>
    </location>
</feature>
<evidence type="ECO:0000256" key="8">
    <source>
        <dbReference type="SAM" id="Phobius"/>
    </source>
</evidence>
<evidence type="ECO:0000256" key="7">
    <source>
        <dbReference type="ARBA" id="ARBA00023136"/>
    </source>
</evidence>
<feature type="transmembrane region" description="Helical" evidence="8">
    <location>
        <begin position="257"/>
        <end position="276"/>
    </location>
</feature>
<proteinExistence type="predicted"/>
<keyword evidence="7 8" id="KW-0472">Membrane</keyword>